<name>A0A813KW47_POLGL</name>
<protein>
    <submittedName>
        <fullName evidence="2">Uncharacterized protein</fullName>
    </submittedName>
</protein>
<accession>A0A813KW47</accession>
<proteinExistence type="predicted"/>
<evidence type="ECO:0000256" key="1">
    <source>
        <dbReference type="SAM" id="MobiDB-lite"/>
    </source>
</evidence>
<gene>
    <name evidence="2" type="ORF">PGLA2088_LOCUS37918</name>
</gene>
<dbReference type="AlphaFoldDB" id="A0A813KW47"/>
<evidence type="ECO:0000313" key="2">
    <source>
        <dbReference type="EMBL" id="CAE8714277.1"/>
    </source>
</evidence>
<feature type="region of interest" description="Disordered" evidence="1">
    <location>
        <begin position="1"/>
        <end position="20"/>
    </location>
</feature>
<comment type="caution">
    <text evidence="2">The sequence shown here is derived from an EMBL/GenBank/DDBJ whole genome shotgun (WGS) entry which is preliminary data.</text>
</comment>
<feature type="non-terminal residue" evidence="2">
    <location>
        <position position="440"/>
    </location>
</feature>
<organism evidence="2 3">
    <name type="scientific">Polarella glacialis</name>
    <name type="common">Dinoflagellate</name>
    <dbReference type="NCBI Taxonomy" id="89957"/>
    <lineage>
        <taxon>Eukaryota</taxon>
        <taxon>Sar</taxon>
        <taxon>Alveolata</taxon>
        <taxon>Dinophyceae</taxon>
        <taxon>Suessiales</taxon>
        <taxon>Suessiaceae</taxon>
        <taxon>Polarella</taxon>
    </lineage>
</organism>
<sequence>MQYQFIDPQGAEGQHPADRNSSCQNLWGDSMLLPNERMIQVAAPAHETWGLLLSSFGNLTAHVEKTDGNHYLRATVFFDFEALQVEIKAYRSEAGLGILVLKQASLPNSVLFHRFAETLQAGLFGEEEPDSLWEDFSDFGDAFDDEEESWEARVAEVIRQAAKPVPATEKLELLRILAVWSESSPQSRPAIARGLCSAAGIFLAASSLLSPQESPSDFQRQESPGIAFLKSRYGTPNPVAELYPLAVVIKHAASVNSEAAALRSLLPILQKALAAPEIPELVARELLLAERELLQTEFGSEEEECNEFLDDLPIEHSWKQCSSEETVASEGDWLANSATMVLFTENCSKFEPQHIFFNFFLRTPAADDTDANSCGKEQVSDSTERYKVFADPSPHRGGDRSDSGCKTVHMRFTDCPETKVEEVPNITTEDGRSSWFGNGL</sequence>
<dbReference type="EMBL" id="CAJNNW010032614">
    <property type="protein sequence ID" value="CAE8714277.1"/>
    <property type="molecule type" value="Genomic_DNA"/>
</dbReference>
<reference evidence="2" key="1">
    <citation type="submission" date="2021-02" db="EMBL/GenBank/DDBJ databases">
        <authorList>
            <person name="Dougan E. K."/>
            <person name="Rhodes N."/>
            <person name="Thang M."/>
            <person name="Chan C."/>
        </authorList>
    </citation>
    <scope>NUCLEOTIDE SEQUENCE</scope>
</reference>
<dbReference type="Proteomes" id="UP000626109">
    <property type="component" value="Unassembled WGS sequence"/>
</dbReference>
<evidence type="ECO:0000313" key="3">
    <source>
        <dbReference type="Proteomes" id="UP000626109"/>
    </source>
</evidence>